<gene>
    <name evidence="1" type="ORF">SAMN05660862_0961</name>
</gene>
<name>A0A1X7ILP0_9SPHI</name>
<proteinExistence type="predicted"/>
<sequence>MKKLFVAILSLVYLVLSTGFTQYIHLCKGTAAKQISFTDLTFKNTNDPCPICTSKHKGLKEKKKDCCKHETEVVKVDDTLNGQSQTDQPVKFWGNAIPTNMLEALFDAQSLDVSSNNDQSYLTSKVPLRGNPLYIIHCSYRI</sequence>
<dbReference type="InterPro" id="IPR058060">
    <property type="entry name" value="HYC_CC_PP"/>
</dbReference>
<keyword evidence="2" id="KW-1185">Reference proteome</keyword>
<protein>
    <submittedName>
        <fullName evidence="1">Uncharacterized protein</fullName>
    </submittedName>
</protein>
<evidence type="ECO:0000313" key="1">
    <source>
        <dbReference type="EMBL" id="SMG15458.1"/>
    </source>
</evidence>
<reference evidence="1 2" key="1">
    <citation type="submission" date="2017-04" db="EMBL/GenBank/DDBJ databases">
        <authorList>
            <person name="Afonso C.L."/>
            <person name="Miller P.J."/>
            <person name="Scott M.A."/>
            <person name="Spackman E."/>
            <person name="Goraichik I."/>
            <person name="Dimitrov K.M."/>
            <person name="Suarez D.L."/>
            <person name="Swayne D.E."/>
        </authorList>
    </citation>
    <scope>NUCLEOTIDE SEQUENCE [LARGE SCALE GENOMIC DNA]</scope>
    <source>
        <strain evidence="1 2">DSM 22418</strain>
    </source>
</reference>
<dbReference type="STRING" id="561061.SAMN05660862_0961"/>
<dbReference type="Proteomes" id="UP000192980">
    <property type="component" value="Unassembled WGS sequence"/>
</dbReference>
<dbReference type="AlphaFoldDB" id="A0A1X7ILP0"/>
<accession>A0A1X7ILP0</accession>
<dbReference type="EMBL" id="FXAU01000001">
    <property type="protein sequence ID" value="SMG15458.1"/>
    <property type="molecule type" value="Genomic_DNA"/>
</dbReference>
<dbReference type="InterPro" id="IPR058512">
    <property type="entry name" value="DUF8199"/>
</dbReference>
<dbReference type="RefSeq" id="WP_085471779.1">
    <property type="nucleotide sequence ID" value="NZ_CP038029.1"/>
</dbReference>
<dbReference type="OrthoDB" id="1252385at2"/>
<evidence type="ECO:0000313" key="2">
    <source>
        <dbReference type="Proteomes" id="UP000192980"/>
    </source>
</evidence>
<dbReference type="Pfam" id="PF26622">
    <property type="entry name" value="DUF8199"/>
    <property type="match status" value="1"/>
</dbReference>
<organism evidence="1 2">
    <name type="scientific">Sphingobacterium psychroaquaticum</name>
    <dbReference type="NCBI Taxonomy" id="561061"/>
    <lineage>
        <taxon>Bacteria</taxon>
        <taxon>Pseudomonadati</taxon>
        <taxon>Bacteroidota</taxon>
        <taxon>Sphingobacteriia</taxon>
        <taxon>Sphingobacteriales</taxon>
        <taxon>Sphingobacteriaceae</taxon>
        <taxon>Sphingobacterium</taxon>
    </lineage>
</organism>
<dbReference type="NCBIfam" id="NF047658">
    <property type="entry name" value="HYC_CC_PP"/>
    <property type="match status" value="1"/>
</dbReference>